<organism evidence="1 2">
    <name type="scientific">Flavobacterium cheniae</name>
    <dbReference type="NCBI Taxonomy" id="295428"/>
    <lineage>
        <taxon>Bacteria</taxon>
        <taxon>Pseudomonadati</taxon>
        <taxon>Bacteroidota</taxon>
        <taxon>Flavobacteriia</taxon>
        <taxon>Flavobacteriales</taxon>
        <taxon>Flavobacteriaceae</taxon>
        <taxon>Flavobacterium</taxon>
    </lineage>
</organism>
<dbReference type="Gene3D" id="2.60.40.10">
    <property type="entry name" value="Immunoglobulins"/>
    <property type="match status" value="1"/>
</dbReference>
<dbReference type="RefSeq" id="WP_199757205.1">
    <property type="nucleotide sequence ID" value="NZ_VLKM01000008.1"/>
</dbReference>
<name>A0A562KDX8_9FLAO</name>
<protein>
    <submittedName>
        <fullName evidence="1">Uncharacterized protein</fullName>
    </submittedName>
</protein>
<keyword evidence="2" id="KW-1185">Reference proteome</keyword>
<evidence type="ECO:0000313" key="2">
    <source>
        <dbReference type="Proteomes" id="UP000315312"/>
    </source>
</evidence>
<dbReference type="AlphaFoldDB" id="A0A562KDX8"/>
<dbReference type="NCBIfam" id="NF038133">
    <property type="entry name" value="choice_anch_L"/>
    <property type="match status" value="1"/>
</dbReference>
<reference evidence="1 2" key="1">
    <citation type="journal article" date="2015" name="Stand. Genomic Sci.">
        <title>Genomic Encyclopedia of Bacterial and Archaeal Type Strains, Phase III: the genomes of soil and plant-associated and newly described type strains.</title>
        <authorList>
            <person name="Whitman W.B."/>
            <person name="Woyke T."/>
            <person name="Klenk H.P."/>
            <person name="Zhou Y."/>
            <person name="Lilburn T.G."/>
            <person name="Beck B.J."/>
            <person name="De Vos P."/>
            <person name="Vandamme P."/>
            <person name="Eisen J.A."/>
            <person name="Garrity G."/>
            <person name="Hugenholtz P."/>
            <person name="Kyrpides N.C."/>
        </authorList>
    </citation>
    <scope>NUCLEOTIDE SEQUENCE [LARGE SCALE GENOMIC DNA]</scope>
    <source>
        <strain evidence="1 2">CGMCC 1.6844</strain>
    </source>
</reference>
<dbReference type="InterPro" id="IPR013783">
    <property type="entry name" value="Ig-like_fold"/>
</dbReference>
<accession>A0A562KDX8</accession>
<comment type="caution">
    <text evidence="1">The sequence shown here is derived from an EMBL/GenBank/DDBJ whole genome shotgun (WGS) entry which is preliminary data.</text>
</comment>
<feature type="non-terminal residue" evidence="1">
    <location>
        <position position="410"/>
    </location>
</feature>
<dbReference type="Proteomes" id="UP000315312">
    <property type="component" value="Unassembled WGS sequence"/>
</dbReference>
<sequence>MKKFYKIIVVSIILFFTYLTTYSQITINNTLYTPTQLVDGVLVPSTSGTTISNVVFRGVYNDVSGGIARYQVGYFSTATTTLAQLGFTNGVVLTTGHTSTIPLTLGVHPGSVGQMATSYTSCTAGEIRQGGGCPAGINDLDVLAGAQNYFNAAVLEFDFVPVENSVTFRYIFGSEEYTDNSGFINYQCSSYNDKFGFLISGPGIAGGQGFTNNARNIARLSNGSEVSINSVNNGVVGSSGGAPSSANCIAANGSWVQNTPTPEYLGTIDGTQLNGNTRILTATQTGLTPGQTYHIKLIVTDVNDGTYDSVVYLEAGSFTTEFSCNAGPDQALCAVTSTTLAATSPATGTWSVVSGTGTFVSNTNPNTVVNGLSLGANVFRWTASDLSCTSDVTVTVGSAPNAGSNGTLTV</sequence>
<dbReference type="EMBL" id="VLKM01000008">
    <property type="protein sequence ID" value="TWH93572.1"/>
    <property type="molecule type" value="Genomic_DNA"/>
</dbReference>
<dbReference type="InterPro" id="IPR049804">
    <property type="entry name" value="Choice_anch_L"/>
</dbReference>
<evidence type="ECO:0000313" key="1">
    <source>
        <dbReference type="EMBL" id="TWH93572.1"/>
    </source>
</evidence>
<gene>
    <name evidence="1" type="ORF">IP97_02090</name>
</gene>
<proteinExistence type="predicted"/>